<evidence type="ECO:0000313" key="1">
    <source>
        <dbReference type="EMBL" id="GAB0194620.1"/>
    </source>
</evidence>
<dbReference type="Proteomes" id="UP001623348">
    <property type="component" value="Unassembled WGS sequence"/>
</dbReference>
<comment type="caution">
    <text evidence="1">The sequence shown here is derived from an EMBL/GenBank/DDBJ whole genome shotgun (WGS) entry which is preliminary data.</text>
</comment>
<accession>A0ABC9XAE2</accession>
<dbReference type="EMBL" id="BAAFJT010000011">
    <property type="protein sequence ID" value="GAB0194620.1"/>
    <property type="molecule type" value="Genomic_DNA"/>
</dbReference>
<name>A0ABC9XAE2_GRUJA</name>
<protein>
    <submittedName>
        <fullName evidence="1">Uncharacterized protein</fullName>
    </submittedName>
</protein>
<gene>
    <name evidence="1" type="ORF">GRJ2_001927300</name>
</gene>
<keyword evidence="2" id="KW-1185">Reference proteome</keyword>
<evidence type="ECO:0000313" key="2">
    <source>
        <dbReference type="Proteomes" id="UP001623348"/>
    </source>
</evidence>
<proteinExistence type="predicted"/>
<organism evidence="1 2">
    <name type="scientific">Grus japonensis</name>
    <name type="common">Japanese crane</name>
    <name type="synonym">Red-crowned crane</name>
    <dbReference type="NCBI Taxonomy" id="30415"/>
    <lineage>
        <taxon>Eukaryota</taxon>
        <taxon>Metazoa</taxon>
        <taxon>Chordata</taxon>
        <taxon>Craniata</taxon>
        <taxon>Vertebrata</taxon>
        <taxon>Euteleostomi</taxon>
        <taxon>Archelosauria</taxon>
        <taxon>Archosauria</taxon>
        <taxon>Dinosauria</taxon>
        <taxon>Saurischia</taxon>
        <taxon>Theropoda</taxon>
        <taxon>Coelurosauria</taxon>
        <taxon>Aves</taxon>
        <taxon>Neognathae</taxon>
        <taxon>Neoaves</taxon>
        <taxon>Gruiformes</taxon>
        <taxon>Gruidae</taxon>
        <taxon>Grus</taxon>
    </lineage>
</organism>
<reference evidence="1 2" key="1">
    <citation type="submission" date="2024-06" db="EMBL/GenBank/DDBJ databases">
        <title>The draft genome of Grus japonensis, version 3.</title>
        <authorList>
            <person name="Nabeshima K."/>
            <person name="Suzuki S."/>
            <person name="Onuma M."/>
        </authorList>
    </citation>
    <scope>NUCLEOTIDE SEQUENCE [LARGE SCALE GENOMIC DNA]</scope>
    <source>
        <strain evidence="1 2">451A</strain>
    </source>
</reference>
<dbReference type="AlphaFoldDB" id="A0ABC9XAE2"/>
<sequence length="145" mass="16244">MAWLVFLGSSASWLRQGEQMCSLVDKLKIKKCDSHRSCCLSHVGERKFLHPAVSLVPAGYVVPCISLQKACVMGQETFQLEKSVTVQAWPRSLGLASEDNRRDLCPFPNSWRSLESFPPLERMVWNADCSALDSFLQPCYGFSLG</sequence>